<dbReference type="STRING" id="235985.SAMN05414137_104174"/>
<dbReference type="Proteomes" id="UP000183015">
    <property type="component" value="Unassembled WGS sequence"/>
</dbReference>
<dbReference type="EMBL" id="FOAZ01000004">
    <property type="protein sequence ID" value="SEK89497.1"/>
    <property type="molecule type" value="Genomic_DNA"/>
</dbReference>
<name>A0A1H7KU76_STRJI</name>
<feature type="compositionally biased region" description="Basic and acidic residues" evidence="1">
    <location>
        <begin position="1"/>
        <end position="20"/>
    </location>
</feature>
<evidence type="ECO:0000256" key="1">
    <source>
        <dbReference type="SAM" id="MobiDB-lite"/>
    </source>
</evidence>
<dbReference type="AlphaFoldDB" id="A0A1H7KU76"/>
<sequence>MSLFRKKDENKDDSGHEPLEKVIGYKGDKGKKKSEDKDDAAARKDKIKRISGGFGANAS</sequence>
<accession>A0A1H7KU76</accession>
<dbReference type="RefSeq" id="WP_042441783.1">
    <property type="nucleotide sequence ID" value="NZ_BBPN01000001.1"/>
</dbReference>
<evidence type="ECO:0000313" key="2">
    <source>
        <dbReference type="EMBL" id="SEK89497.1"/>
    </source>
</evidence>
<protein>
    <submittedName>
        <fullName evidence="2">Uncharacterized protein</fullName>
    </submittedName>
</protein>
<feature type="region of interest" description="Disordered" evidence="1">
    <location>
        <begin position="1"/>
        <end position="59"/>
    </location>
</feature>
<proteinExistence type="predicted"/>
<reference evidence="3" key="1">
    <citation type="submission" date="2016-10" db="EMBL/GenBank/DDBJ databases">
        <authorList>
            <person name="Varghese N."/>
        </authorList>
    </citation>
    <scope>NUCLEOTIDE SEQUENCE [LARGE SCALE GENOMIC DNA]</scope>
    <source>
        <strain evidence="3">DSM 45096 / BCRC 16803 / CGMCC 4.1857 / CIP 109030 / JCM 12277 / KCTC 19219 / NBRC 100920 / 33214</strain>
    </source>
</reference>
<organism evidence="2 3">
    <name type="scientific">Streptacidiphilus jiangxiensis</name>
    <dbReference type="NCBI Taxonomy" id="235985"/>
    <lineage>
        <taxon>Bacteria</taxon>
        <taxon>Bacillati</taxon>
        <taxon>Actinomycetota</taxon>
        <taxon>Actinomycetes</taxon>
        <taxon>Kitasatosporales</taxon>
        <taxon>Streptomycetaceae</taxon>
        <taxon>Streptacidiphilus</taxon>
    </lineage>
</organism>
<feature type="compositionally biased region" description="Basic and acidic residues" evidence="1">
    <location>
        <begin position="33"/>
        <end position="44"/>
    </location>
</feature>
<gene>
    <name evidence="2" type="ORF">SAMN05414137_104174</name>
</gene>
<keyword evidence="3" id="KW-1185">Reference proteome</keyword>
<evidence type="ECO:0000313" key="3">
    <source>
        <dbReference type="Proteomes" id="UP000183015"/>
    </source>
</evidence>